<dbReference type="Gene3D" id="3.10.450.50">
    <property type="match status" value="1"/>
</dbReference>
<evidence type="ECO:0000313" key="2">
    <source>
        <dbReference type="EMBL" id="MBU3066535.1"/>
    </source>
</evidence>
<gene>
    <name evidence="2" type="ORF">KO481_34075</name>
</gene>
<dbReference type="EMBL" id="JAHKNI010000015">
    <property type="protein sequence ID" value="MBU3066535.1"/>
    <property type="molecule type" value="Genomic_DNA"/>
</dbReference>
<evidence type="ECO:0000313" key="3">
    <source>
        <dbReference type="Proteomes" id="UP000733379"/>
    </source>
</evidence>
<evidence type="ECO:0000259" key="1">
    <source>
        <dbReference type="Pfam" id="PF13577"/>
    </source>
</evidence>
<dbReference type="InterPro" id="IPR037401">
    <property type="entry name" value="SnoaL-like"/>
</dbReference>
<name>A0ABS6BAV2_9NOCA</name>
<dbReference type="Proteomes" id="UP000733379">
    <property type="component" value="Unassembled WGS sequence"/>
</dbReference>
<dbReference type="InterPro" id="IPR032710">
    <property type="entry name" value="NTF2-like_dom_sf"/>
</dbReference>
<accession>A0ABS6BAV2</accession>
<dbReference type="RefSeq" id="WP_215922620.1">
    <property type="nucleotide sequence ID" value="NZ_JAHKNI010000015.1"/>
</dbReference>
<feature type="domain" description="SnoaL-like" evidence="1">
    <location>
        <begin position="6"/>
        <end position="126"/>
    </location>
</feature>
<organism evidence="2 3">
    <name type="scientific">Nocardia albiluteola</name>
    <dbReference type="NCBI Taxonomy" id="2842303"/>
    <lineage>
        <taxon>Bacteria</taxon>
        <taxon>Bacillati</taxon>
        <taxon>Actinomycetota</taxon>
        <taxon>Actinomycetes</taxon>
        <taxon>Mycobacteriales</taxon>
        <taxon>Nocardiaceae</taxon>
        <taxon>Nocardia</taxon>
    </lineage>
</organism>
<proteinExistence type="predicted"/>
<reference evidence="2 3" key="1">
    <citation type="submission" date="2021-06" db="EMBL/GenBank/DDBJ databases">
        <title>Actinomycetes sequencing.</title>
        <authorList>
            <person name="Shan Q."/>
        </authorList>
    </citation>
    <scope>NUCLEOTIDE SEQUENCE [LARGE SCALE GENOMIC DNA]</scope>
    <source>
        <strain evidence="2 3">NEAU-G5</strain>
    </source>
</reference>
<comment type="caution">
    <text evidence="2">The sequence shown here is derived from an EMBL/GenBank/DDBJ whole genome shotgun (WGS) entry which is preliminary data.</text>
</comment>
<dbReference type="SUPFAM" id="SSF54427">
    <property type="entry name" value="NTF2-like"/>
    <property type="match status" value="1"/>
</dbReference>
<sequence length="136" mass="15006">MLDITAADRIAIHEAISLHGHIADDRDWDRWGELYTDDLVLDLEDFGLGTTHGLAALEKMARDNQDDPAQPLGHHVTNTVLIAQEGDRVRARSKGLAVNADGTSGTVVYEDTLRRESNGWRICQRKVLARRAPGPA</sequence>
<keyword evidence="3" id="KW-1185">Reference proteome</keyword>
<dbReference type="Pfam" id="PF13577">
    <property type="entry name" value="SnoaL_4"/>
    <property type="match status" value="1"/>
</dbReference>
<protein>
    <submittedName>
        <fullName evidence="2">Nuclear transport factor 2 family protein</fullName>
    </submittedName>
</protein>